<reference evidence="1" key="1">
    <citation type="journal article" date="2021" name="PeerJ">
        <title>Extensive microbial diversity within the chicken gut microbiome revealed by metagenomics and culture.</title>
        <authorList>
            <person name="Gilroy R."/>
            <person name="Ravi A."/>
            <person name="Getino M."/>
            <person name="Pursley I."/>
            <person name="Horton D.L."/>
            <person name="Alikhan N.F."/>
            <person name="Baker D."/>
            <person name="Gharbi K."/>
            <person name="Hall N."/>
            <person name="Watson M."/>
            <person name="Adriaenssens E.M."/>
            <person name="Foster-Nyarko E."/>
            <person name="Jarju S."/>
            <person name="Secka A."/>
            <person name="Antonio M."/>
            <person name="Oren A."/>
            <person name="Chaudhuri R.R."/>
            <person name="La Ragione R."/>
            <person name="Hildebrand F."/>
            <person name="Pallen M.J."/>
        </authorList>
    </citation>
    <scope>NUCLEOTIDE SEQUENCE</scope>
    <source>
        <strain evidence="1">14975</strain>
    </source>
</reference>
<dbReference type="Proteomes" id="UP000823964">
    <property type="component" value="Unassembled WGS sequence"/>
</dbReference>
<reference evidence="1" key="2">
    <citation type="submission" date="2021-04" db="EMBL/GenBank/DDBJ databases">
        <authorList>
            <person name="Gilroy R."/>
        </authorList>
    </citation>
    <scope>NUCLEOTIDE SEQUENCE</scope>
    <source>
        <strain evidence="1">14975</strain>
    </source>
</reference>
<accession>A0A9D1VAE3</accession>
<dbReference type="EMBL" id="DXFQ01000041">
    <property type="protein sequence ID" value="HIX19468.1"/>
    <property type="molecule type" value="Genomic_DNA"/>
</dbReference>
<sequence>MATALPLYAYDAPPAIPSGDVMYDAVSYDSDAYLYDDSSYAADFGNAEATAPAPLQTANTYSKNGHVTLNLYSSQYQVRGMGVTDFMSKYGWSSIDASYTFPNRNLFNLGIEQRIYGSVGFIWDHSCPLGRTPVVHLGYGIAKELLPNLKLELAYNFRHGGLEGYMARFYDGSAHRITQDLTLGLSYDDHQRGFFGHALAGLSFQGLNGSFYDLELGYRFTDLYSGNSLGLDLEVSAGMAASLSYWGSGVEGIDAYRVRAALLPYTHSGSFGRDGAFGVSPWIQLSWSGSNAGKIDRVTGTGPVDHMQICVGIDCTYSF</sequence>
<name>A0A9D1VAE3_9BACT</name>
<gene>
    <name evidence="1" type="ORF">H9862_02560</name>
</gene>
<protein>
    <submittedName>
        <fullName evidence="1">Uncharacterized protein</fullName>
    </submittedName>
</protein>
<organism evidence="1 2">
    <name type="scientific">Candidatus Akkermansia intestinigallinarum</name>
    <dbReference type="NCBI Taxonomy" id="2838431"/>
    <lineage>
        <taxon>Bacteria</taxon>
        <taxon>Pseudomonadati</taxon>
        <taxon>Verrucomicrobiota</taxon>
        <taxon>Verrucomicrobiia</taxon>
        <taxon>Verrucomicrobiales</taxon>
        <taxon>Akkermansiaceae</taxon>
        <taxon>Akkermansia</taxon>
    </lineage>
</organism>
<evidence type="ECO:0000313" key="1">
    <source>
        <dbReference type="EMBL" id="HIX19468.1"/>
    </source>
</evidence>
<dbReference type="AlphaFoldDB" id="A0A9D1VAE3"/>
<proteinExistence type="predicted"/>
<comment type="caution">
    <text evidence="1">The sequence shown here is derived from an EMBL/GenBank/DDBJ whole genome shotgun (WGS) entry which is preliminary data.</text>
</comment>
<evidence type="ECO:0000313" key="2">
    <source>
        <dbReference type="Proteomes" id="UP000823964"/>
    </source>
</evidence>